<dbReference type="PROSITE" id="PS50109">
    <property type="entry name" value="HIS_KIN"/>
    <property type="match status" value="1"/>
</dbReference>
<proteinExistence type="predicted"/>
<dbReference type="SUPFAM" id="SSF52172">
    <property type="entry name" value="CheY-like"/>
    <property type="match status" value="1"/>
</dbReference>
<dbReference type="Gene3D" id="3.30.450.20">
    <property type="entry name" value="PAS domain"/>
    <property type="match status" value="2"/>
</dbReference>
<dbReference type="InterPro" id="IPR035965">
    <property type="entry name" value="PAS-like_dom_sf"/>
</dbReference>
<dbReference type="InterPro" id="IPR005467">
    <property type="entry name" value="His_kinase_dom"/>
</dbReference>
<dbReference type="PROSITE" id="PS50113">
    <property type="entry name" value="PAC"/>
    <property type="match status" value="1"/>
</dbReference>
<dbReference type="PROSITE" id="PS50110">
    <property type="entry name" value="RESPONSE_REGULATORY"/>
    <property type="match status" value="1"/>
</dbReference>
<organism evidence="9 10">
    <name type="scientific">Henriciella barbarensis</name>
    <dbReference type="NCBI Taxonomy" id="86342"/>
    <lineage>
        <taxon>Bacteria</taxon>
        <taxon>Pseudomonadati</taxon>
        <taxon>Pseudomonadota</taxon>
        <taxon>Alphaproteobacteria</taxon>
        <taxon>Hyphomonadales</taxon>
        <taxon>Hyphomonadaceae</taxon>
        <taxon>Henriciella</taxon>
    </lineage>
</organism>
<dbReference type="GO" id="GO:0000155">
    <property type="term" value="F:phosphorelay sensor kinase activity"/>
    <property type="evidence" value="ECO:0007669"/>
    <property type="project" value="InterPro"/>
</dbReference>
<dbReference type="Proteomes" id="UP000265431">
    <property type="component" value="Unassembled WGS sequence"/>
</dbReference>
<feature type="domain" description="Response regulatory" evidence="7">
    <location>
        <begin position="579"/>
        <end position="693"/>
    </location>
</feature>
<keyword evidence="10" id="KW-1185">Reference proteome</keyword>
<dbReference type="Pfam" id="PF00512">
    <property type="entry name" value="HisKA"/>
    <property type="match status" value="1"/>
</dbReference>
<keyword evidence="3 4" id="KW-0597">Phosphoprotein</keyword>
<dbReference type="InterPro" id="IPR003661">
    <property type="entry name" value="HisK_dim/P_dom"/>
</dbReference>
<gene>
    <name evidence="9" type="ORF">D1224_12120</name>
</gene>
<dbReference type="PANTHER" id="PTHR43065">
    <property type="entry name" value="SENSOR HISTIDINE KINASE"/>
    <property type="match status" value="1"/>
</dbReference>
<dbReference type="EMBL" id="QWGB01000007">
    <property type="protein sequence ID" value="RIJ22294.1"/>
    <property type="molecule type" value="Genomic_DNA"/>
</dbReference>
<dbReference type="AlphaFoldDB" id="A0A399QVJ7"/>
<dbReference type="Gene3D" id="1.10.287.130">
    <property type="match status" value="1"/>
</dbReference>
<dbReference type="Pfam" id="PF00072">
    <property type="entry name" value="Response_reg"/>
    <property type="match status" value="1"/>
</dbReference>
<dbReference type="SMART" id="SM00387">
    <property type="entry name" value="HATPase_c"/>
    <property type="match status" value="1"/>
</dbReference>
<reference evidence="9 10" key="1">
    <citation type="submission" date="2018-08" db="EMBL/GenBank/DDBJ databases">
        <title>Henriciella mobilis sp. nov., isolated from seawater.</title>
        <authorList>
            <person name="Cheng H."/>
            <person name="Wu Y.-H."/>
            <person name="Xu X.-W."/>
            <person name="Guo L.-L."/>
        </authorList>
    </citation>
    <scope>NUCLEOTIDE SEQUENCE [LARGE SCALE GENOMIC DNA]</scope>
    <source>
        <strain evidence="9 10">CCUG66934</strain>
    </source>
</reference>
<dbReference type="InterPro" id="IPR036890">
    <property type="entry name" value="HATPase_C_sf"/>
</dbReference>
<dbReference type="Pfam" id="PF02518">
    <property type="entry name" value="HATPase_c"/>
    <property type="match status" value="1"/>
</dbReference>
<feature type="domain" description="PAC" evidence="8">
    <location>
        <begin position="243"/>
        <end position="296"/>
    </location>
</feature>
<dbReference type="RefSeq" id="WP_119380213.1">
    <property type="nucleotide sequence ID" value="NZ_QWGB01000007.1"/>
</dbReference>
<accession>A0A399QVJ7</accession>
<dbReference type="Gene3D" id="3.30.565.10">
    <property type="entry name" value="Histidine kinase-like ATPase, C-terminal domain"/>
    <property type="match status" value="1"/>
</dbReference>
<dbReference type="SUPFAM" id="SSF47384">
    <property type="entry name" value="Homodimeric domain of signal transducing histidine kinase"/>
    <property type="match status" value="1"/>
</dbReference>
<keyword evidence="5" id="KW-0175">Coiled coil</keyword>
<feature type="domain" description="Histidine kinase" evidence="6">
    <location>
        <begin position="334"/>
        <end position="557"/>
    </location>
</feature>
<comment type="catalytic activity">
    <reaction evidence="1">
        <text>ATP + protein L-histidine = ADP + protein N-phospho-L-histidine.</text>
        <dbReference type="EC" id="2.7.13.3"/>
    </reaction>
</comment>
<dbReference type="SUPFAM" id="SSF55874">
    <property type="entry name" value="ATPase domain of HSP90 chaperone/DNA topoisomerase II/histidine kinase"/>
    <property type="match status" value="1"/>
</dbReference>
<evidence type="ECO:0000313" key="10">
    <source>
        <dbReference type="Proteomes" id="UP000265431"/>
    </source>
</evidence>
<dbReference type="SUPFAM" id="SSF55785">
    <property type="entry name" value="PYP-like sensor domain (PAS domain)"/>
    <property type="match status" value="1"/>
</dbReference>
<dbReference type="SMART" id="SM00448">
    <property type="entry name" value="REC"/>
    <property type="match status" value="1"/>
</dbReference>
<dbReference type="InterPro" id="IPR003594">
    <property type="entry name" value="HATPase_dom"/>
</dbReference>
<evidence type="ECO:0000256" key="2">
    <source>
        <dbReference type="ARBA" id="ARBA00012438"/>
    </source>
</evidence>
<dbReference type="InterPro" id="IPR004358">
    <property type="entry name" value="Sig_transdc_His_kin-like_C"/>
</dbReference>
<dbReference type="InterPro" id="IPR011006">
    <property type="entry name" value="CheY-like_superfamily"/>
</dbReference>
<dbReference type="SMART" id="SM00388">
    <property type="entry name" value="HisKA"/>
    <property type="match status" value="1"/>
</dbReference>
<evidence type="ECO:0000259" key="7">
    <source>
        <dbReference type="PROSITE" id="PS50110"/>
    </source>
</evidence>
<dbReference type="InterPro" id="IPR036097">
    <property type="entry name" value="HisK_dim/P_sf"/>
</dbReference>
<name>A0A399QVJ7_9PROT</name>
<evidence type="ECO:0000259" key="6">
    <source>
        <dbReference type="PROSITE" id="PS50109"/>
    </source>
</evidence>
<dbReference type="InterPro" id="IPR013656">
    <property type="entry name" value="PAS_4"/>
</dbReference>
<dbReference type="CDD" id="cd00082">
    <property type="entry name" value="HisKA"/>
    <property type="match status" value="1"/>
</dbReference>
<sequence length="700" mass="76827">MKESNARWLVGDGEMSERIRAYDWGSHPFGPLDQWPDALRIVLSLALNSNMPTAIYWGRDLRLLYNDEWSGVPRDRHPKALGQKASEVWTDIWGVVGPQFDAVLNHAESVTSFDQLLEIERGGIAEETYWNYSLSPILGADGEVLGVFNQGHEVTDKVLAARERAAEIDRMRDLFAQAPGAIAVLKGPEHVFEIANSAYLDLIGQRDSVLGQAVSNVLPEVVSQGFVDLLGEVYRTAKPYVGSEMPIELVRDGQAETRVVDFVYQPTRDAAGQVDGIFVEAWDVTDRSQILDELRQLTTNLEERVQEEVAKKLEAEEKLNRVQRLEAIGQLTGGIAHDFNNMLAVIISALNILRRRLGSESADHVRLIEAAEDGAHRAAKLTQQLLAFARKQSLAPSRLNPCELVSSMEELISRAIGEQIIIDVEAEPDVCDILADATQLENALLNLAINARDAMPDGGNLRLSVNKQTIGEARAAELEVEPGEFACISVEDTGVGMPPEIARKVFDPFFTTKEVGKGTGLGLSQVIGFIQQSKGQIVLDTEEGRGTKFSLYLPRCKEGAISAEAAVYLDGAEAGRGERILVVEDDERLREFTGEALRELGYSVELAPSGDEALRLIAAGYKPDLVLTDIIMRAMTGHELARKLKALNASSTVVFMSGYAHDVTSGDDDLSDDPLIKKPFTIETLASTISVALRRKSNRD</sequence>
<dbReference type="OrthoDB" id="9796100at2"/>
<dbReference type="Pfam" id="PF08448">
    <property type="entry name" value="PAS_4"/>
    <property type="match status" value="1"/>
</dbReference>
<dbReference type="PANTHER" id="PTHR43065:SF42">
    <property type="entry name" value="TWO-COMPONENT SENSOR PPRA"/>
    <property type="match status" value="1"/>
</dbReference>
<comment type="caution">
    <text evidence="9">The sequence shown here is derived from an EMBL/GenBank/DDBJ whole genome shotgun (WGS) entry which is preliminary data.</text>
</comment>
<dbReference type="InterPro" id="IPR001789">
    <property type="entry name" value="Sig_transdc_resp-reg_receiver"/>
</dbReference>
<feature type="coiled-coil region" evidence="5">
    <location>
        <begin position="291"/>
        <end position="325"/>
    </location>
</feature>
<dbReference type="Gene3D" id="3.40.50.2300">
    <property type="match status" value="1"/>
</dbReference>
<protein>
    <recommendedName>
        <fullName evidence="2">histidine kinase</fullName>
        <ecNumber evidence="2">2.7.13.3</ecNumber>
    </recommendedName>
</protein>
<dbReference type="PRINTS" id="PR00344">
    <property type="entry name" value="BCTRLSENSOR"/>
</dbReference>
<dbReference type="InterPro" id="IPR000700">
    <property type="entry name" value="PAS-assoc_C"/>
</dbReference>
<evidence type="ECO:0000256" key="1">
    <source>
        <dbReference type="ARBA" id="ARBA00000085"/>
    </source>
</evidence>
<evidence type="ECO:0000256" key="3">
    <source>
        <dbReference type="ARBA" id="ARBA00022553"/>
    </source>
</evidence>
<feature type="modified residue" description="4-aspartylphosphate" evidence="4">
    <location>
        <position position="629"/>
    </location>
</feature>
<dbReference type="EC" id="2.7.13.3" evidence="2"/>
<evidence type="ECO:0000256" key="5">
    <source>
        <dbReference type="SAM" id="Coils"/>
    </source>
</evidence>
<evidence type="ECO:0000259" key="8">
    <source>
        <dbReference type="PROSITE" id="PS50113"/>
    </source>
</evidence>
<evidence type="ECO:0000256" key="4">
    <source>
        <dbReference type="PROSITE-ProRule" id="PRU00169"/>
    </source>
</evidence>
<evidence type="ECO:0000313" key="9">
    <source>
        <dbReference type="EMBL" id="RIJ22294.1"/>
    </source>
</evidence>